<feature type="region of interest" description="Disordered" evidence="1">
    <location>
        <begin position="377"/>
        <end position="405"/>
    </location>
</feature>
<evidence type="ECO:0000256" key="1">
    <source>
        <dbReference type="SAM" id="MobiDB-lite"/>
    </source>
</evidence>
<proteinExistence type="predicted"/>
<dbReference type="AlphaFoldDB" id="A0ABD6E532"/>
<dbReference type="EMBL" id="JBGFUD010000280">
    <property type="protein sequence ID" value="MFH4974161.1"/>
    <property type="molecule type" value="Genomic_DNA"/>
</dbReference>
<gene>
    <name evidence="2" type="ORF">AB6A40_000870</name>
</gene>
<feature type="region of interest" description="Disordered" evidence="1">
    <location>
        <begin position="40"/>
        <end position="79"/>
    </location>
</feature>
<dbReference type="PANTHER" id="PTHR39075">
    <property type="entry name" value="FI19908P1"/>
    <property type="match status" value="1"/>
</dbReference>
<keyword evidence="3" id="KW-1185">Reference proteome</keyword>
<feature type="compositionally biased region" description="Basic and acidic residues" evidence="1">
    <location>
        <begin position="389"/>
        <end position="399"/>
    </location>
</feature>
<dbReference type="Proteomes" id="UP001608902">
    <property type="component" value="Unassembled WGS sequence"/>
</dbReference>
<feature type="compositionally biased region" description="Polar residues" evidence="1">
    <location>
        <begin position="66"/>
        <end position="76"/>
    </location>
</feature>
<accession>A0ABD6E532</accession>
<feature type="compositionally biased region" description="Basic and acidic residues" evidence="1">
    <location>
        <begin position="50"/>
        <end position="65"/>
    </location>
</feature>
<dbReference type="PANTHER" id="PTHR39075:SF1">
    <property type="entry name" value="FI19908P1"/>
    <property type="match status" value="1"/>
</dbReference>
<name>A0ABD6E532_9BILA</name>
<reference evidence="2 3" key="1">
    <citation type="submission" date="2024-08" db="EMBL/GenBank/DDBJ databases">
        <title>Gnathostoma spinigerum genome.</title>
        <authorList>
            <person name="Gonzalez-Bertolin B."/>
            <person name="Monzon S."/>
            <person name="Zaballos A."/>
            <person name="Jimenez P."/>
            <person name="Dekumyoy P."/>
            <person name="Varona S."/>
            <person name="Cuesta I."/>
            <person name="Sumanam S."/>
            <person name="Adisakwattana P."/>
            <person name="Gasser R.B."/>
            <person name="Hernandez-Gonzalez A."/>
            <person name="Young N.D."/>
            <person name="Perteguer M.J."/>
        </authorList>
    </citation>
    <scope>NUCLEOTIDE SEQUENCE [LARGE SCALE GENOMIC DNA]</scope>
    <source>
        <strain evidence="2">AL3</strain>
        <tissue evidence="2">Liver</tissue>
    </source>
</reference>
<comment type="caution">
    <text evidence="2">The sequence shown here is derived from an EMBL/GenBank/DDBJ whole genome shotgun (WGS) entry which is preliminary data.</text>
</comment>
<evidence type="ECO:0000313" key="3">
    <source>
        <dbReference type="Proteomes" id="UP001608902"/>
    </source>
</evidence>
<protein>
    <submittedName>
        <fullName evidence="2">Uncharacterized protein</fullName>
    </submittedName>
</protein>
<evidence type="ECO:0000313" key="2">
    <source>
        <dbReference type="EMBL" id="MFH4974161.1"/>
    </source>
</evidence>
<organism evidence="2 3">
    <name type="scientific">Gnathostoma spinigerum</name>
    <dbReference type="NCBI Taxonomy" id="75299"/>
    <lineage>
        <taxon>Eukaryota</taxon>
        <taxon>Metazoa</taxon>
        <taxon>Ecdysozoa</taxon>
        <taxon>Nematoda</taxon>
        <taxon>Chromadorea</taxon>
        <taxon>Rhabditida</taxon>
        <taxon>Spirurina</taxon>
        <taxon>Gnathostomatomorpha</taxon>
        <taxon>Gnathostomatoidea</taxon>
        <taxon>Gnathostomatidae</taxon>
        <taxon>Gnathostoma</taxon>
    </lineage>
</organism>
<sequence>MMVGTNRNNAVDRLTKSDNSVVLPMQNVKAPLNVVSNKEKLSPKFGTNDETPHKKAVETTDREVHQNNCSSNSSETADPMVYNESSRNVKEDSEGAATKISADDEILRNATENRIGSDFDPSKPCQAVLCVTPADTVALVLTHDVVVEITLHKHVRICRIGGVAATICRGGRVAAVHHPYVEIVQQETQVLFDMAQGPQVRATGDSVHVLGIKDADSTPMVHSITKEEVLSHKDLSVAADRFRLRRDIDATVALFLDDDVSGDVLGVYRDKRERCILVARQAIIDQKGDQLSCIVQGVKIKHNMLSGDTRIYCGRNFISLCVKTLALTLHSPWIDINVDRCARTRLRRGDQIIETSGQRLLINQNNTHADFMLSTTLPTADTDESESAGDERKSNKTRMEGSTTAAQNVACGGKLPHELRDATRTTTKRCYKYQHEATTKIADGFVSKSENIVNPLCNGKFVAPKPIKKTRALTISSACDRQ</sequence>